<dbReference type="PANTHER" id="PTHR46388:SF2">
    <property type="entry name" value="NHL REPEAT-CONTAINING PROTEIN 2"/>
    <property type="match status" value="1"/>
</dbReference>
<sequence length="670" mass="74311">MSALELKEISLDFLESLSNINNTNDKTLLIRKYIQENKIKITRINNFKSGLEWINVTQALSFDKQLKGKITVLDFFTYCCINCMHILPDLKALEEMFSVQQGVIVIGVHSPKFSNERETANVEAAVKRYDISHPVVNDLNDTMWNDLGICCWPTLCVIGPNSEPLLMLMGEGHGELLKLFVKEALSIFSNENSISNHSIPEISYNEKVSAPQVLKYPGKVTAFNNILAVADTGNHRILIISESGVMIKIFGGQGAGFNDDKGIKAKFHSPQGLVFLDEQTLFVADTENHAIRKINLGDDNVSTVVRAGHSGNDSDKEEPNKKISSPWDLCIVNQSVLMIAMAGTHQIWAVFLKDTIWWQNKKCRTGTCIPIAGSGREENRNNAYPMSAGFAQPSGITNKGDEFLFIADSESSSVRCLNLVNGKVTGVVGGHLDPTNLFAFGDEDGIGNKAKLQHPLGVVWSEYKNMLYVADSYNHKIKVVDTSSKSCKTLDFIGSNDFMLNEPGGLCTNNDKLYVADTNNHTIRILNLESFQIHNLEIKVKDDTSLHHIPIIKIINASMNSNGGSLKIKAGFSLPSDTYLTDGAPSKWTLTLPGSDWVIEEGDDKFENIKHWTVTVPACNDTRNVIIKCKLFMCKNGICMAQAFCFTTELHFMDNADKTISISFHNDVKL</sequence>
<dbReference type="Pfam" id="PF01436">
    <property type="entry name" value="NHL"/>
    <property type="match status" value="2"/>
</dbReference>
<evidence type="ECO:0000313" key="4">
    <source>
        <dbReference type="EMBL" id="JAS16607.1"/>
    </source>
</evidence>
<feature type="domain" description="Thioredoxin" evidence="2">
    <location>
        <begin position="28"/>
        <end position="186"/>
    </location>
</feature>
<dbReference type="CDD" id="cd14951">
    <property type="entry name" value="NHL-2_like"/>
    <property type="match status" value="1"/>
</dbReference>
<dbReference type="PROSITE" id="PS51352">
    <property type="entry name" value="THIOREDOXIN_2"/>
    <property type="match status" value="1"/>
</dbReference>
<name>A0A1B6CMJ0_9HEMI</name>
<reference evidence="3" key="1">
    <citation type="submission" date="2015-12" db="EMBL/GenBank/DDBJ databases">
        <title>De novo transcriptome assembly of four potential Pierce s Disease insect vectors from Arizona vineyards.</title>
        <authorList>
            <person name="Tassone E.E."/>
        </authorList>
    </citation>
    <scope>NUCLEOTIDE SEQUENCE</scope>
</reference>
<organism evidence="3">
    <name type="scientific">Clastoptera arizonana</name>
    <name type="common">Arizona spittle bug</name>
    <dbReference type="NCBI Taxonomy" id="38151"/>
    <lineage>
        <taxon>Eukaryota</taxon>
        <taxon>Metazoa</taxon>
        <taxon>Ecdysozoa</taxon>
        <taxon>Arthropoda</taxon>
        <taxon>Hexapoda</taxon>
        <taxon>Insecta</taxon>
        <taxon>Pterygota</taxon>
        <taxon>Neoptera</taxon>
        <taxon>Paraneoptera</taxon>
        <taxon>Hemiptera</taxon>
        <taxon>Auchenorrhyncha</taxon>
        <taxon>Cercopoidea</taxon>
        <taxon>Clastopteridae</taxon>
        <taxon>Clastoptera</taxon>
    </lineage>
</organism>
<dbReference type="PANTHER" id="PTHR46388">
    <property type="entry name" value="NHL REPEAT-CONTAINING PROTEIN 2"/>
    <property type="match status" value="1"/>
</dbReference>
<dbReference type="InterPro" id="IPR001258">
    <property type="entry name" value="NHL_repeat"/>
</dbReference>
<protein>
    <recommendedName>
        <fullName evidence="2">Thioredoxin domain-containing protein</fullName>
    </recommendedName>
</protein>
<dbReference type="InterPro" id="IPR013766">
    <property type="entry name" value="Thioredoxin_domain"/>
</dbReference>
<dbReference type="InterPro" id="IPR036249">
    <property type="entry name" value="Thioredoxin-like_sf"/>
</dbReference>
<dbReference type="EMBL" id="GEDC01022632">
    <property type="protein sequence ID" value="JAS14666.1"/>
    <property type="molecule type" value="Transcribed_RNA"/>
</dbReference>
<dbReference type="SUPFAM" id="SSF101898">
    <property type="entry name" value="NHL repeat"/>
    <property type="match status" value="1"/>
</dbReference>
<dbReference type="SUPFAM" id="SSF52833">
    <property type="entry name" value="Thioredoxin-like"/>
    <property type="match status" value="1"/>
</dbReference>
<gene>
    <name evidence="4" type="ORF">g.20806</name>
    <name evidence="3" type="ORF">g.20807</name>
</gene>
<dbReference type="InterPro" id="IPR012336">
    <property type="entry name" value="Thioredoxin-like_fold"/>
</dbReference>
<evidence type="ECO:0000256" key="1">
    <source>
        <dbReference type="ARBA" id="ARBA00022737"/>
    </source>
</evidence>
<dbReference type="Pfam" id="PF13905">
    <property type="entry name" value="Thioredoxin_8"/>
    <property type="match status" value="1"/>
</dbReference>
<accession>A0A1B6CMJ0</accession>
<keyword evidence="1" id="KW-0677">Repeat</keyword>
<dbReference type="Gene3D" id="3.40.30.10">
    <property type="entry name" value="Glutaredoxin"/>
    <property type="match status" value="1"/>
</dbReference>
<dbReference type="Gene3D" id="2.120.10.30">
    <property type="entry name" value="TolB, C-terminal domain"/>
    <property type="match status" value="2"/>
</dbReference>
<evidence type="ECO:0000259" key="2">
    <source>
        <dbReference type="PROSITE" id="PS51352"/>
    </source>
</evidence>
<dbReference type="InterPro" id="IPR011042">
    <property type="entry name" value="6-blade_b-propeller_TolB-like"/>
</dbReference>
<dbReference type="AlphaFoldDB" id="A0A1B6CMJ0"/>
<dbReference type="EMBL" id="GEDC01020691">
    <property type="protein sequence ID" value="JAS16607.1"/>
    <property type="molecule type" value="Transcribed_RNA"/>
</dbReference>
<evidence type="ECO:0000313" key="3">
    <source>
        <dbReference type="EMBL" id="JAS14666.1"/>
    </source>
</evidence>
<dbReference type="InterPro" id="IPR045302">
    <property type="entry name" value="NHL2_NHL_rpt_dom"/>
</dbReference>
<proteinExistence type="predicted"/>